<evidence type="ECO:0000256" key="10">
    <source>
        <dbReference type="ARBA" id="ARBA00023285"/>
    </source>
</evidence>
<dbReference type="NCBIfam" id="TIGR01910">
    <property type="entry name" value="DapE-ArgE"/>
    <property type="match status" value="1"/>
</dbReference>
<keyword evidence="6" id="KW-0378">Hydrolase</keyword>
<dbReference type="InterPro" id="IPR010182">
    <property type="entry name" value="ArgE/DapE"/>
</dbReference>
<keyword evidence="4" id="KW-0028">Amino-acid biosynthesis</keyword>
<dbReference type="InterPro" id="IPR050072">
    <property type="entry name" value="Peptidase_M20A"/>
</dbReference>
<evidence type="ECO:0000256" key="6">
    <source>
        <dbReference type="ARBA" id="ARBA00022801"/>
    </source>
</evidence>
<dbReference type="InterPro" id="IPR036264">
    <property type="entry name" value="Bact_exopeptidase_dim_dom"/>
</dbReference>
<dbReference type="Gene3D" id="3.40.630.10">
    <property type="entry name" value="Zn peptidases"/>
    <property type="match status" value="2"/>
</dbReference>
<name>A0ABR5NF21_BRECH</name>
<evidence type="ECO:0000256" key="8">
    <source>
        <dbReference type="ARBA" id="ARBA00022915"/>
    </source>
</evidence>
<keyword evidence="9" id="KW-0457">Lysine biosynthesis</keyword>
<dbReference type="Pfam" id="PF07687">
    <property type="entry name" value="M20_dimer"/>
    <property type="match status" value="1"/>
</dbReference>
<dbReference type="PANTHER" id="PTHR43808:SF8">
    <property type="entry name" value="PEPTIDASE M20 DIMERISATION DOMAIN-CONTAINING PROTEIN"/>
    <property type="match status" value="1"/>
</dbReference>
<accession>A0ABR5NF21</accession>
<feature type="domain" description="Peptidase M20 dimerisation" evidence="11">
    <location>
        <begin position="183"/>
        <end position="286"/>
    </location>
</feature>
<dbReference type="RefSeq" id="WP_055744311.1">
    <property type="nucleotide sequence ID" value="NZ_LJJB01000007.1"/>
</dbReference>
<keyword evidence="10" id="KW-0170">Cobalt</keyword>
<proteinExistence type="inferred from homology"/>
<dbReference type="InterPro" id="IPR011650">
    <property type="entry name" value="Peptidase_M20_dimer"/>
</dbReference>
<evidence type="ECO:0000256" key="4">
    <source>
        <dbReference type="ARBA" id="ARBA00022605"/>
    </source>
</evidence>
<keyword evidence="5" id="KW-0479">Metal-binding</keyword>
<keyword evidence="13" id="KW-1185">Reference proteome</keyword>
<keyword evidence="8" id="KW-0220">Diaminopimelate biosynthesis</keyword>
<sequence length="400" mass="44393">MDEKEDIVEWLEKQNPVSLLQDAIRCNTVNPPGNELALALKIQKILNDYGIPNELYPASPGRANLIARINSGKHGKRLVFSGHLDTVAIGESEWDYPPFAGECVEGRMYGRGTSDMKGGLYSMLLAFSYLHERREEWQGECLLAVTFGEETGGEGAKRMMCDQQLPTYDSMIIAEPTAHKLVIAHKGVLWVKIKCYGKNAHASMPQQGMNAICMAHDYFGCLQQSKMQETCHPLLSQTTFTVTKIQGGEKINVVPDYCEMTVDIRTNPSVNHSTILVLLQETATRIAGSHPCSRIEVETLLDLPAVMTSVESSIVRTAQNVLLENGYSDITPIGANYFTDGSVFSQYQSGDILIMGPGIPELAHQTNEYIEIADYKKGVKFFYQIAAAYLSETDNERSYV</sequence>
<dbReference type="InterPro" id="IPR002933">
    <property type="entry name" value="Peptidase_M20"/>
</dbReference>
<evidence type="ECO:0000256" key="2">
    <source>
        <dbReference type="ARBA" id="ARBA00001947"/>
    </source>
</evidence>
<evidence type="ECO:0000256" key="1">
    <source>
        <dbReference type="ARBA" id="ARBA00001941"/>
    </source>
</evidence>
<evidence type="ECO:0000256" key="7">
    <source>
        <dbReference type="ARBA" id="ARBA00022833"/>
    </source>
</evidence>
<dbReference type="Gene3D" id="3.30.70.360">
    <property type="match status" value="1"/>
</dbReference>
<dbReference type="NCBIfam" id="NF006365">
    <property type="entry name" value="PRK08588.1"/>
    <property type="match status" value="1"/>
</dbReference>
<comment type="similarity">
    <text evidence="3">Belongs to the peptidase M20A family.</text>
</comment>
<evidence type="ECO:0000256" key="9">
    <source>
        <dbReference type="ARBA" id="ARBA00023154"/>
    </source>
</evidence>
<comment type="cofactor">
    <cofactor evidence="1">
        <name>Co(2+)</name>
        <dbReference type="ChEBI" id="CHEBI:48828"/>
    </cofactor>
</comment>
<comment type="cofactor">
    <cofactor evidence="2">
        <name>Zn(2+)</name>
        <dbReference type="ChEBI" id="CHEBI:29105"/>
    </cofactor>
</comment>
<dbReference type="Pfam" id="PF01546">
    <property type="entry name" value="Peptidase_M20"/>
    <property type="match status" value="1"/>
</dbReference>
<organism evidence="12 13">
    <name type="scientific">Brevibacillus choshinensis</name>
    <dbReference type="NCBI Taxonomy" id="54911"/>
    <lineage>
        <taxon>Bacteria</taxon>
        <taxon>Bacillati</taxon>
        <taxon>Bacillota</taxon>
        <taxon>Bacilli</taxon>
        <taxon>Bacillales</taxon>
        <taxon>Paenibacillaceae</taxon>
        <taxon>Brevibacillus</taxon>
    </lineage>
</organism>
<evidence type="ECO:0000256" key="5">
    <source>
        <dbReference type="ARBA" id="ARBA00022723"/>
    </source>
</evidence>
<protein>
    <recommendedName>
        <fullName evidence="11">Peptidase M20 dimerisation domain-containing protein</fullName>
    </recommendedName>
</protein>
<evidence type="ECO:0000256" key="3">
    <source>
        <dbReference type="ARBA" id="ARBA00006247"/>
    </source>
</evidence>
<dbReference type="SUPFAM" id="SSF53187">
    <property type="entry name" value="Zn-dependent exopeptidases"/>
    <property type="match status" value="1"/>
</dbReference>
<evidence type="ECO:0000313" key="12">
    <source>
        <dbReference type="EMBL" id="KQL49976.1"/>
    </source>
</evidence>
<dbReference type="CDD" id="cd08659">
    <property type="entry name" value="M20_ArgE_DapE-like"/>
    <property type="match status" value="1"/>
</dbReference>
<dbReference type="SUPFAM" id="SSF55031">
    <property type="entry name" value="Bacterial exopeptidase dimerisation domain"/>
    <property type="match status" value="1"/>
</dbReference>
<evidence type="ECO:0000313" key="13">
    <source>
        <dbReference type="Proteomes" id="UP000051063"/>
    </source>
</evidence>
<dbReference type="EMBL" id="LJJB01000007">
    <property type="protein sequence ID" value="KQL49976.1"/>
    <property type="molecule type" value="Genomic_DNA"/>
</dbReference>
<dbReference type="PANTHER" id="PTHR43808">
    <property type="entry name" value="ACETYLORNITHINE DEACETYLASE"/>
    <property type="match status" value="1"/>
</dbReference>
<reference evidence="12 13" key="1">
    <citation type="submission" date="2015-09" db="EMBL/GenBank/DDBJ databases">
        <title>Genome sequencing project for genomic taxonomy and phylogenomics of Bacillus-like bacteria.</title>
        <authorList>
            <person name="Liu B."/>
            <person name="Wang J."/>
            <person name="Zhu Y."/>
            <person name="Liu G."/>
            <person name="Chen Q."/>
            <person name="Chen Z."/>
            <person name="Lan J."/>
            <person name="Che J."/>
            <person name="Ge C."/>
            <person name="Shi H."/>
            <person name="Pan Z."/>
            <person name="Liu X."/>
        </authorList>
    </citation>
    <scope>NUCLEOTIDE SEQUENCE [LARGE SCALE GENOMIC DNA]</scope>
    <source>
        <strain evidence="12 13">DSM 8552</strain>
    </source>
</reference>
<gene>
    <name evidence="12" type="ORF">AN963_09950</name>
</gene>
<evidence type="ECO:0000259" key="11">
    <source>
        <dbReference type="Pfam" id="PF07687"/>
    </source>
</evidence>
<keyword evidence="7" id="KW-0862">Zinc</keyword>
<dbReference type="Proteomes" id="UP000051063">
    <property type="component" value="Unassembled WGS sequence"/>
</dbReference>
<comment type="caution">
    <text evidence="12">The sequence shown here is derived from an EMBL/GenBank/DDBJ whole genome shotgun (WGS) entry which is preliminary data.</text>
</comment>